<name>A0ABV2X128_9NOCA</name>
<gene>
    <name evidence="2" type="ORF">ABZ510_33615</name>
</gene>
<sequence length="143" mass="15558">MTPRPPDAPVLAPFDSTPTHTPRLRLRPDSEASGYIDAAWWPRSSNLATELRDLIPALRALTGPIGRIVYDPRAWSPTDRHRITDGTIRLDPYPFELFGTMYLCGTDGTVIVLQAIPSGTDNTLAASMLAASGEPARSDLMPS</sequence>
<protein>
    <submittedName>
        <fullName evidence="2">DUF5994 family protein</fullName>
    </submittedName>
</protein>
<evidence type="ECO:0000256" key="1">
    <source>
        <dbReference type="SAM" id="MobiDB-lite"/>
    </source>
</evidence>
<dbReference type="Pfam" id="PF19457">
    <property type="entry name" value="DUF5994"/>
    <property type="match status" value="1"/>
</dbReference>
<evidence type="ECO:0000313" key="3">
    <source>
        <dbReference type="Proteomes" id="UP001550628"/>
    </source>
</evidence>
<reference evidence="2 3" key="1">
    <citation type="submission" date="2024-06" db="EMBL/GenBank/DDBJ databases">
        <title>The Natural Products Discovery Center: Release of the First 8490 Sequenced Strains for Exploring Actinobacteria Biosynthetic Diversity.</title>
        <authorList>
            <person name="Kalkreuter E."/>
            <person name="Kautsar S.A."/>
            <person name="Yang D."/>
            <person name="Bader C.D."/>
            <person name="Teijaro C.N."/>
            <person name="Fluegel L."/>
            <person name="Davis C.M."/>
            <person name="Simpson J.R."/>
            <person name="Lauterbach L."/>
            <person name="Steele A.D."/>
            <person name="Gui C."/>
            <person name="Meng S."/>
            <person name="Li G."/>
            <person name="Viehrig K."/>
            <person name="Ye F."/>
            <person name="Su P."/>
            <person name="Kiefer A.F."/>
            <person name="Nichols A."/>
            <person name="Cepeda A.J."/>
            <person name="Yan W."/>
            <person name="Fan B."/>
            <person name="Jiang Y."/>
            <person name="Adhikari A."/>
            <person name="Zheng C.-J."/>
            <person name="Schuster L."/>
            <person name="Cowan T.M."/>
            <person name="Smanski M.J."/>
            <person name="Chevrette M.G."/>
            <person name="De Carvalho L.P.S."/>
            <person name="Shen B."/>
        </authorList>
    </citation>
    <scope>NUCLEOTIDE SEQUENCE [LARGE SCALE GENOMIC DNA]</scope>
    <source>
        <strain evidence="2 3">NPDC019708</strain>
    </source>
</reference>
<keyword evidence="3" id="KW-1185">Reference proteome</keyword>
<comment type="caution">
    <text evidence="2">The sequence shown here is derived from an EMBL/GenBank/DDBJ whole genome shotgun (WGS) entry which is preliminary data.</text>
</comment>
<proteinExistence type="predicted"/>
<dbReference type="RefSeq" id="WP_356959845.1">
    <property type="nucleotide sequence ID" value="NZ_JBEYBD010000037.1"/>
</dbReference>
<dbReference type="Proteomes" id="UP001550628">
    <property type="component" value="Unassembled WGS sequence"/>
</dbReference>
<accession>A0ABV2X128</accession>
<evidence type="ECO:0000313" key="2">
    <source>
        <dbReference type="EMBL" id="MEU1956776.1"/>
    </source>
</evidence>
<feature type="region of interest" description="Disordered" evidence="1">
    <location>
        <begin position="1"/>
        <end position="23"/>
    </location>
</feature>
<organism evidence="2 3">
    <name type="scientific">Nocardia rhamnosiphila</name>
    <dbReference type="NCBI Taxonomy" id="426716"/>
    <lineage>
        <taxon>Bacteria</taxon>
        <taxon>Bacillati</taxon>
        <taxon>Actinomycetota</taxon>
        <taxon>Actinomycetes</taxon>
        <taxon>Mycobacteriales</taxon>
        <taxon>Nocardiaceae</taxon>
        <taxon>Nocardia</taxon>
    </lineage>
</organism>
<dbReference type="InterPro" id="IPR046036">
    <property type="entry name" value="DUF5994"/>
</dbReference>
<dbReference type="EMBL" id="JBEYBF010000045">
    <property type="protein sequence ID" value="MEU1956776.1"/>
    <property type="molecule type" value="Genomic_DNA"/>
</dbReference>